<dbReference type="EMBL" id="CAUOFW020000770">
    <property type="protein sequence ID" value="CAK9136662.1"/>
    <property type="molecule type" value="Genomic_DNA"/>
</dbReference>
<comment type="caution">
    <text evidence="4">The sequence shown here is derived from an EMBL/GenBank/DDBJ whole genome shotgun (WGS) entry which is preliminary data.</text>
</comment>
<name>A0ABC8R3P0_9AQUA</name>
<evidence type="ECO:0000313" key="4">
    <source>
        <dbReference type="EMBL" id="CAK9136662.1"/>
    </source>
</evidence>
<gene>
    <name evidence="4" type="ORF">ILEXP_LOCUS3662</name>
</gene>
<sequence length="99" mass="11023">NSTNQRVQQSCDNRSSSNCVASTQVAPQRGNTTAPQLRPNVGTSNAKKQSRWAIDKCFKCGAPRHKSAECQKVNSREGKQLLVEEYGEEEQNNQVKTQE</sequence>
<protein>
    <recommendedName>
        <fullName evidence="3">CCHC-type domain-containing protein</fullName>
    </recommendedName>
</protein>
<organism evidence="4 5">
    <name type="scientific">Ilex paraguariensis</name>
    <name type="common">yerba mate</name>
    <dbReference type="NCBI Taxonomy" id="185542"/>
    <lineage>
        <taxon>Eukaryota</taxon>
        <taxon>Viridiplantae</taxon>
        <taxon>Streptophyta</taxon>
        <taxon>Embryophyta</taxon>
        <taxon>Tracheophyta</taxon>
        <taxon>Spermatophyta</taxon>
        <taxon>Magnoliopsida</taxon>
        <taxon>eudicotyledons</taxon>
        <taxon>Gunneridae</taxon>
        <taxon>Pentapetalae</taxon>
        <taxon>asterids</taxon>
        <taxon>campanulids</taxon>
        <taxon>Aquifoliales</taxon>
        <taxon>Aquifoliaceae</taxon>
        <taxon>Ilex</taxon>
    </lineage>
</organism>
<keyword evidence="1" id="KW-0479">Metal-binding</keyword>
<evidence type="ECO:0000313" key="5">
    <source>
        <dbReference type="Proteomes" id="UP001642360"/>
    </source>
</evidence>
<evidence type="ECO:0000256" key="2">
    <source>
        <dbReference type="SAM" id="MobiDB-lite"/>
    </source>
</evidence>
<feature type="compositionally biased region" description="Polar residues" evidence="2">
    <location>
        <begin position="1"/>
        <end position="47"/>
    </location>
</feature>
<reference evidence="4 5" key="1">
    <citation type="submission" date="2024-02" db="EMBL/GenBank/DDBJ databases">
        <authorList>
            <person name="Vignale AGUSTIN F."/>
            <person name="Sosa J E."/>
            <person name="Modenutti C."/>
        </authorList>
    </citation>
    <scope>NUCLEOTIDE SEQUENCE [LARGE SCALE GENOMIC DNA]</scope>
</reference>
<evidence type="ECO:0000259" key="3">
    <source>
        <dbReference type="PROSITE" id="PS50158"/>
    </source>
</evidence>
<keyword evidence="5" id="KW-1185">Reference proteome</keyword>
<dbReference type="AlphaFoldDB" id="A0ABC8R3P0"/>
<dbReference type="Proteomes" id="UP001642360">
    <property type="component" value="Unassembled WGS sequence"/>
</dbReference>
<evidence type="ECO:0000256" key="1">
    <source>
        <dbReference type="PROSITE-ProRule" id="PRU00047"/>
    </source>
</evidence>
<keyword evidence="1" id="KW-0863">Zinc-finger</keyword>
<dbReference type="PROSITE" id="PS50158">
    <property type="entry name" value="ZF_CCHC"/>
    <property type="match status" value="1"/>
</dbReference>
<proteinExistence type="predicted"/>
<feature type="domain" description="CCHC-type" evidence="3">
    <location>
        <begin position="56"/>
        <end position="72"/>
    </location>
</feature>
<feature type="region of interest" description="Disordered" evidence="2">
    <location>
        <begin position="1"/>
        <end position="48"/>
    </location>
</feature>
<feature type="non-terminal residue" evidence="4">
    <location>
        <position position="1"/>
    </location>
</feature>
<keyword evidence="1" id="KW-0862">Zinc</keyword>
<dbReference type="InterPro" id="IPR001878">
    <property type="entry name" value="Znf_CCHC"/>
</dbReference>
<dbReference type="GO" id="GO:0008270">
    <property type="term" value="F:zinc ion binding"/>
    <property type="evidence" value="ECO:0007669"/>
    <property type="project" value="UniProtKB-KW"/>
</dbReference>
<accession>A0ABC8R3P0</accession>